<dbReference type="CDD" id="cd08423">
    <property type="entry name" value="PBP2_LTTR_like_6"/>
    <property type="match status" value="1"/>
</dbReference>
<dbReference type="Gene3D" id="3.40.190.10">
    <property type="entry name" value="Periplasmic binding protein-like II"/>
    <property type="match status" value="2"/>
</dbReference>
<dbReference type="SUPFAM" id="SSF53850">
    <property type="entry name" value="Periplasmic binding protein-like II"/>
    <property type="match status" value="1"/>
</dbReference>
<evidence type="ECO:0000256" key="2">
    <source>
        <dbReference type="ARBA" id="ARBA00023015"/>
    </source>
</evidence>
<keyword evidence="4" id="KW-0804">Transcription</keyword>
<comment type="similarity">
    <text evidence="1">Belongs to the LysR transcriptional regulatory family.</text>
</comment>
<dbReference type="Pfam" id="PF03466">
    <property type="entry name" value="LysR_substrate"/>
    <property type="match status" value="1"/>
</dbReference>
<evidence type="ECO:0000256" key="4">
    <source>
        <dbReference type="ARBA" id="ARBA00023163"/>
    </source>
</evidence>
<accession>A0ABU3Q0Z2</accession>
<organism evidence="6 7">
    <name type="scientific">Nocardioides imazamoxiresistens</name>
    <dbReference type="NCBI Taxonomy" id="3231893"/>
    <lineage>
        <taxon>Bacteria</taxon>
        <taxon>Bacillati</taxon>
        <taxon>Actinomycetota</taxon>
        <taxon>Actinomycetes</taxon>
        <taxon>Propionibacteriales</taxon>
        <taxon>Nocardioidaceae</taxon>
        <taxon>Nocardioides</taxon>
    </lineage>
</organism>
<keyword evidence="7" id="KW-1185">Reference proteome</keyword>
<evidence type="ECO:0000313" key="6">
    <source>
        <dbReference type="EMBL" id="MDT9595149.1"/>
    </source>
</evidence>
<gene>
    <name evidence="6" type="ORF">RDV89_18825</name>
</gene>
<proteinExistence type="inferred from homology"/>
<dbReference type="SUPFAM" id="SSF46785">
    <property type="entry name" value="Winged helix' DNA-binding domain"/>
    <property type="match status" value="1"/>
</dbReference>
<comment type="caution">
    <text evidence="6">The sequence shown here is derived from an EMBL/GenBank/DDBJ whole genome shotgun (WGS) entry which is preliminary data.</text>
</comment>
<evidence type="ECO:0000313" key="7">
    <source>
        <dbReference type="Proteomes" id="UP001268542"/>
    </source>
</evidence>
<dbReference type="RefSeq" id="WP_315735613.1">
    <property type="nucleotide sequence ID" value="NZ_JAVYII010000010.1"/>
</dbReference>
<name>A0ABU3Q0Z2_9ACTN</name>
<dbReference type="PANTHER" id="PTHR30346:SF29">
    <property type="entry name" value="LYSR SUBSTRATE-BINDING"/>
    <property type="match status" value="1"/>
</dbReference>
<sequence>MIDLAALAALRAVDHRGSVVGAADVLGYTPSAVSQQIKRLERQSGVPLLERVGRGVLLTAAGRQLVDDGGSLLEEMERIEAALHAGVATVAGHVRLTTFSTAMRGLVAPAASALLAQHPGLRLTLAEEEPWDTVDLVARGQADVGLAHAWGDVPLAVPDHLAETVVGHDVAEVVLREDHPLARRDGVTPHDLADEPWVATPPGTICREWLDRMHDGTGRRPRVVHQSREFASHTAMVAAGLGIALVPRLGRAPLEPGLTTIEVTDPVPTRTVLAFHRRSQAGSPAVAAVVAALARAWDGRPDAAPQNSADASS</sequence>
<dbReference type="InterPro" id="IPR000847">
    <property type="entry name" value="LysR_HTH_N"/>
</dbReference>
<dbReference type="InterPro" id="IPR036390">
    <property type="entry name" value="WH_DNA-bd_sf"/>
</dbReference>
<evidence type="ECO:0000259" key="5">
    <source>
        <dbReference type="PROSITE" id="PS50931"/>
    </source>
</evidence>
<evidence type="ECO:0000256" key="3">
    <source>
        <dbReference type="ARBA" id="ARBA00023125"/>
    </source>
</evidence>
<feature type="domain" description="HTH lysR-type" evidence="5">
    <location>
        <begin position="2"/>
        <end position="59"/>
    </location>
</feature>
<dbReference type="Proteomes" id="UP001268542">
    <property type="component" value="Unassembled WGS sequence"/>
</dbReference>
<dbReference type="InterPro" id="IPR005119">
    <property type="entry name" value="LysR_subst-bd"/>
</dbReference>
<dbReference type="EMBL" id="JAVYII010000010">
    <property type="protein sequence ID" value="MDT9595149.1"/>
    <property type="molecule type" value="Genomic_DNA"/>
</dbReference>
<reference evidence="6 7" key="1">
    <citation type="submission" date="2023-08" db="EMBL/GenBank/DDBJ databases">
        <title>Nocardioides seae sp. nov., a bacterium isolated from a soil.</title>
        <authorList>
            <person name="Wang X."/>
        </authorList>
    </citation>
    <scope>NUCLEOTIDE SEQUENCE [LARGE SCALE GENOMIC DNA]</scope>
    <source>
        <strain evidence="6 7">YZH12</strain>
    </source>
</reference>
<evidence type="ECO:0000256" key="1">
    <source>
        <dbReference type="ARBA" id="ARBA00009437"/>
    </source>
</evidence>
<keyword evidence="3" id="KW-0238">DNA-binding</keyword>
<dbReference type="Gene3D" id="1.10.10.10">
    <property type="entry name" value="Winged helix-like DNA-binding domain superfamily/Winged helix DNA-binding domain"/>
    <property type="match status" value="1"/>
</dbReference>
<dbReference type="PANTHER" id="PTHR30346">
    <property type="entry name" value="TRANSCRIPTIONAL DUAL REGULATOR HCAR-RELATED"/>
    <property type="match status" value="1"/>
</dbReference>
<keyword evidence="2" id="KW-0805">Transcription regulation</keyword>
<dbReference type="Pfam" id="PF00126">
    <property type="entry name" value="HTH_1"/>
    <property type="match status" value="1"/>
</dbReference>
<dbReference type="InterPro" id="IPR036388">
    <property type="entry name" value="WH-like_DNA-bd_sf"/>
</dbReference>
<dbReference type="PROSITE" id="PS50931">
    <property type="entry name" value="HTH_LYSR"/>
    <property type="match status" value="1"/>
</dbReference>
<protein>
    <submittedName>
        <fullName evidence="6">LysR family transcriptional regulator</fullName>
    </submittedName>
</protein>